<evidence type="ECO:0000313" key="2">
    <source>
        <dbReference type="Proteomes" id="UP000235672"/>
    </source>
</evidence>
<evidence type="ECO:0000313" key="1">
    <source>
        <dbReference type="EMBL" id="PMD12481.1"/>
    </source>
</evidence>
<name>A0A2J6PEK1_9HELO</name>
<dbReference type="Proteomes" id="UP000235672">
    <property type="component" value="Unassembled WGS sequence"/>
</dbReference>
<keyword evidence="2" id="KW-1185">Reference proteome</keyword>
<dbReference type="AlphaFoldDB" id="A0A2J6PEK1"/>
<reference evidence="1 2" key="1">
    <citation type="submission" date="2016-05" db="EMBL/GenBank/DDBJ databases">
        <title>A degradative enzymes factory behind the ericoid mycorrhizal symbiosis.</title>
        <authorList>
            <consortium name="DOE Joint Genome Institute"/>
            <person name="Martino E."/>
            <person name="Morin E."/>
            <person name="Grelet G."/>
            <person name="Kuo A."/>
            <person name="Kohler A."/>
            <person name="Daghino S."/>
            <person name="Barry K."/>
            <person name="Choi C."/>
            <person name="Cichocki N."/>
            <person name="Clum A."/>
            <person name="Copeland A."/>
            <person name="Hainaut M."/>
            <person name="Haridas S."/>
            <person name="Labutti K."/>
            <person name="Lindquist E."/>
            <person name="Lipzen A."/>
            <person name="Khouja H.-R."/>
            <person name="Murat C."/>
            <person name="Ohm R."/>
            <person name="Olson A."/>
            <person name="Spatafora J."/>
            <person name="Veneault-Fourrey C."/>
            <person name="Henrissat B."/>
            <person name="Grigoriev I."/>
            <person name="Martin F."/>
            <person name="Perotto S."/>
        </authorList>
    </citation>
    <scope>NUCLEOTIDE SEQUENCE [LARGE SCALE GENOMIC DNA]</scope>
    <source>
        <strain evidence="1 2">UAMH 7357</strain>
    </source>
</reference>
<organism evidence="1 2">
    <name type="scientific">Hyaloscypha hepaticicola</name>
    <dbReference type="NCBI Taxonomy" id="2082293"/>
    <lineage>
        <taxon>Eukaryota</taxon>
        <taxon>Fungi</taxon>
        <taxon>Dikarya</taxon>
        <taxon>Ascomycota</taxon>
        <taxon>Pezizomycotina</taxon>
        <taxon>Leotiomycetes</taxon>
        <taxon>Helotiales</taxon>
        <taxon>Hyaloscyphaceae</taxon>
        <taxon>Hyaloscypha</taxon>
    </lineage>
</organism>
<sequence>MAIRILPKRNLPDMEKKKQRLQPFPVQASTSLIELEHEREHVSKHPRLEITALLTIGMRTTLCQLPSNLQATIRIVRRAWYG</sequence>
<dbReference type="EMBL" id="KZ613549">
    <property type="protein sequence ID" value="PMD12481.1"/>
    <property type="molecule type" value="Genomic_DNA"/>
</dbReference>
<proteinExistence type="predicted"/>
<protein>
    <submittedName>
        <fullName evidence="1">Uncharacterized protein</fullName>
    </submittedName>
</protein>
<gene>
    <name evidence="1" type="ORF">NA56DRAFT_483878</name>
</gene>
<accession>A0A2J6PEK1</accession>